<name>A0A0C9T822_PLICR</name>
<evidence type="ECO:0000313" key="7">
    <source>
        <dbReference type="Proteomes" id="UP000053263"/>
    </source>
</evidence>
<dbReference type="InterPro" id="IPR035965">
    <property type="entry name" value="PAS-like_dom_sf"/>
</dbReference>
<evidence type="ECO:0000256" key="3">
    <source>
        <dbReference type="ARBA" id="ARBA00022991"/>
    </source>
</evidence>
<dbReference type="PROSITE" id="PS50112">
    <property type="entry name" value="PAS"/>
    <property type="match status" value="2"/>
</dbReference>
<feature type="domain" description="PAS" evidence="5">
    <location>
        <begin position="175"/>
        <end position="200"/>
    </location>
</feature>
<protein>
    <submittedName>
        <fullName evidence="6">Unplaced genomic scaffold PLICRscaffold_18, whole genome shotgun sequence</fullName>
    </submittedName>
</protein>
<feature type="compositionally biased region" description="Polar residues" evidence="4">
    <location>
        <begin position="13"/>
        <end position="22"/>
    </location>
</feature>
<dbReference type="EMBL" id="KN832571">
    <property type="protein sequence ID" value="KII84303.1"/>
    <property type="molecule type" value="Genomic_DNA"/>
</dbReference>
<evidence type="ECO:0000256" key="2">
    <source>
        <dbReference type="ARBA" id="ARBA00022643"/>
    </source>
</evidence>
<dbReference type="Gene3D" id="3.30.450.20">
    <property type="entry name" value="PAS domain"/>
    <property type="match status" value="3"/>
</dbReference>
<keyword evidence="1" id="KW-0285">Flavoprotein</keyword>
<dbReference type="PANTHER" id="PTHR47429:SF7">
    <property type="entry name" value="GATA-FACTOR"/>
    <property type="match status" value="1"/>
</dbReference>
<dbReference type="AlphaFoldDB" id="A0A0C9T822"/>
<evidence type="ECO:0000256" key="4">
    <source>
        <dbReference type="SAM" id="MobiDB-lite"/>
    </source>
</evidence>
<dbReference type="OrthoDB" id="447251at2759"/>
<reference evidence="6 7" key="1">
    <citation type="submission" date="2014-06" db="EMBL/GenBank/DDBJ databases">
        <title>Evolutionary Origins and Diversification of the Mycorrhizal Mutualists.</title>
        <authorList>
            <consortium name="DOE Joint Genome Institute"/>
            <consortium name="Mycorrhizal Genomics Consortium"/>
            <person name="Kohler A."/>
            <person name="Kuo A."/>
            <person name="Nagy L.G."/>
            <person name="Floudas D."/>
            <person name="Copeland A."/>
            <person name="Barry K.W."/>
            <person name="Cichocki N."/>
            <person name="Veneault-Fourrey C."/>
            <person name="LaButti K."/>
            <person name="Lindquist E.A."/>
            <person name="Lipzen A."/>
            <person name="Lundell T."/>
            <person name="Morin E."/>
            <person name="Murat C."/>
            <person name="Riley R."/>
            <person name="Ohm R."/>
            <person name="Sun H."/>
            <person name="Tunlid A."/>
            <person name="Henrissat B."/>
            <person name="Grigoriev I.V."/>
            <person name="Hibbett D.S."/>
            <person name="Martin F."/>
        </authorList>
    </citation>
    <scope>NUCLEOTIDE SEQUENCE [LARGE SCALE GENOMIC DNA]</scope>
    <source>
        <strain evidence="6 7">FD-325 SS-3</strain>
    </source>
</reference>
<keyword evidence="2" id="KW-0288">FMN</keyword>
<feature type="region of interest" description="Disordered" evidence="4">
    <location>
        <begin position="1"/>
        <end position="22"/>
    </location>
</feature>
<dbReference type="InterPro" id="IPR000014">
    <property type="entry name" value="PAS"/>
</dbReference>
<evidence type="ECO:0000259" key="5">
    <source>
        <dbReference type="PROSITE" id="PS50112"/>
    </source>
</evidence>
<dbReference type="SMART" id="SM00091">
    <property type="entry name" value="PAS"/>
    <property type="match status" value="2"/>
</dbReference>
<dbReference type="GO" id="GO:0005634">
    <property type="term" value="C:nucleus"/>
    <property type="evidence" value="ECO:0007669"/>
    <property type="project" value="TreeGrafter"/>
</dbReference>
<keyword evidence="7" id="KW-1185">Reference proteome</keyword>
<dbReference type="HOGENOM" id="CLU_007918_0_0_1"/>
<dbReference type="CDD" id="cd00130">
    <property type="entry name" value="PAS"/>
    <property type="match status" value="3"/>
</dbReference>
<organism evidence="6 7">
    <name type="scientific">Plicaturopsis crispa FD-325 SS-3</name>
    <dbReference type="NCBI Taxonomy" id="944288"/>
    <lineage>
        <taxon>Eukaryota</taxon>
        <taxon>Fungi</taxon>
        <taxon>Dikarya</taxon>
        <taxon>Basidiomycota</taxon>
        <taxon>Agaricomycotina</taxon>
        <taxon>Agaricomycetes</taxon>
        <taxon>Agaricomycetidae</taxon>
        <taxon>Amylocorticiales</taxon>
        <taxon>Amylocorticiaceae</taxon>
        <taxon>Plicatura</taxon>
        <taxon>Plicaturopsis crispa</taxon>
    </lineage>
</organism>
<evidence type="ECO:0000256" key="1">
    <source>
        <dbReference type="ARBA" id="ARBA00022630"/>
    </source>
</evidence>
<dbReference type="Proteomes" id="UP000053263">
    <property type="component" value="Unassembled WGS sequence"/>
</dbReference>
<dbReference type="SUPFAM" id="SSF55785">
    <property type="entry name" value="PYP-like sensor domain (PAS domain)"/>
    <property type="match status" value="3"/>
</dbReference>
<dbReference type="NCBIfam" id="TIGR00229">
    <property type="entry name" value="sensory_box"/>
    <property type="match status" value="1"/>
</dbReference>
<accession>A0A0C9T822</accession>
<evidence type="ECO:0000313" key="6">
    <source>
        <dbReference type="EMBL" id="KII84303.1"/>
    </source>
</evidence>
<feature type="region of interest" description="Disordered" evidence="4">
    <location>
        <begin position="664"/>
        <end position="692"/>
    </location>
</feature>
<keyword evidence="3" id="KW-0157">Chromophore</keyword>
<sequence>MPFDRYLQDVPESENTPGPSSFSGAAYSGYPAVAAPNGLQWRIPQFLAGGPPTLAAGGGVEALFPDRSAWFNNNGFSAQPVFPLADFLSDESRAYAPPQTFPLPSPIVQQPPPHPAAMADATHQPSLDSLPVYSTSGFDLLSLLSQIATRPFPSIVLGPVDMSCAFTVVDVRRHDAPIVYASPSFLALTGYTEAEVLGRNCRFLQAPPGQTNIPRTEASVYLKKCLSKDMECQTHMTNYKKDGTPFMNLLSVIPVRSPNSEVIEHHVGFQVDLHAQPDSILQKMNDGSLVVNYSRDRHNSRSSDGTHSAPMSADLRQLLANPAFTNSIPLAPETIHPPPPQASTSSALFSQLILSSASDFVHVLSLKGVFLYAAPAVRDVLGYDPADLIGRAIGDFCHPADVVPLMRELKDSSTTTTSPFLSSSFSAEHTTSRIALPAPKNVDMLFRMRVPGDETRFVWVECRGRLHVENGKGRKAVVLSGRVRSVPTISWGDVASAGTRTDGDCWGMLSARQGTVLSAGPGVRDVLGWSAEKMVGTNMADLVCDDAQRRQFTCALSAQAGEVQCIMDTKSGTSIDVRVRFFASREAGEEVTPPVVYHLCRAVSASSTPATPKPSLLRNPDGDVLQELDTARGTSWQYEMQQVRFTNERLKQQLAVRENRARGVERLKRTTQPPEDPVTGTSANTTPTTQQPAYAPLSVQGLGYPDLGQTYGDMQGFGGQAPVQYAEDSSEYGFGAEIRRASYGDEVHAYDGQSTHVQESAPPRRHSVWGVGVGAPRTGAKRGWDEMAMTGGAMT</sequence>
<gene>
    <name evidence="6" type="ORF">PLICRDRAFT_360200</name>
</gene>
<proteinExistence type="predicted"/>
<feature type="domain" description="PAS" evidence="5">
    <location>
        <begin position="345"/>
        <end position="416"/>
    </location>
</feature>
<feature type="compositionally biased region" description="Low complexity" evidence="4">
    <location>
        <begin position="679"/>
        <end position="692"/>
    </location>
</feature>
<dbReference type="PANTHER" id="PTHR47429">
    <property type="entry name" value="PROTEIN TWIN LOV 1"/>
    <property type="match status" value="1"/>
</dbReference>
<dbReference type="Pfam" id="PF13426">
    <property type="entry name" value="PAS_9"/>
    <property type="match status" value="3"/>
</dbReference>